<evidence type="ECO:0000256" key="1">
    <source>
        <dbReference type="SAM" id="SignalP"/>
    </source>
</evidence>
<keyword evidence="3" id="KW-1185">Reference proteome</keyword>
<protein>
    <recommendedName>
        <fullName evidence="4">Mesoderm development candidate 2</fullName>
    </recommendedName>
</protein>
<evidence type="ECO:0000313" key="3">
    <source>
        <dbReference type="Proteomes" id="UP001443914"/>
    </source>
</evidence>
<sequence>MRNQTQQTLFIYLTLLLLLLFFFFTLQFTNAAKIHIPDDLDDVVDDEEDDDWKNWGKKTPTPLPEPDFDPSDLDHLDPAQIQARFSKFQTGPVFGFVKLRLGLQRSPDDVSETAMKWTKVMKTGGLEVKFMGVDLSTIMFTMETSQSVDEVKEYILEQEDAYEVKIGDNVYRRAGDPPLEEVIEKLHKQKYKADL</sequence>
<feature type="chain" id="PRO_5043676870" description="Mesoderm development candidate 2" evidence="1">
    <location>
        <begin position="32"/>
        <end position="195"/>
    </location>
</feature>
<dbReference type="Proteomes" id="UP001443914">
    <property type="component" value="Unassembled WGS sequence"/>
</dbReference>
<dbReference type="PANTHER" id="PTHR36357">
    <property type="entry name" value="OS03G0148300 PROTEIN"/>
    <property type="match status" value="1"/>
</dbReference>
<dbReference type="Gene3D" id="3.30.70.260">
    <property type="match status" value="1"/>
</dbReference>
<dbReference type="PANTHER" id="PTHR36357:SF1">
    <property type="entry name" value="OS03G0148300 PROTEIN"/>
    <property type="match status" value="1"/>
</dbReference>
<organism evidence="2 3">
    <name type="scientific">Saponaria officinalis</name>
    <name type="common">Common soapwort</name>
    <name type="synonym">Lychnis saponaria</name>
    <dbReference type="NCBI Taxonomy" id="3572"/>
    <lineage>
        <taxon>Eukaryota</taxon>
        <taxon>Viridiplantae</taxon>
        <taxon>Streptophyta</taxon>
        <taxon>Embryophyta</taxon>
        <taxon>Tracheophyta</taxon>
        <taxon>Spermatophyta</taxon>
        <taxon>Magnoliopsida</taxon>
        <taxon>eudicotyledons</taxon>
        <taxon>Gunneridae</taxon>
        <taxon>Pentapetalae</taxon>
        <taxon>Caryophyllales</taxon>
        <taxon>Caryophyllaceae</taxon>
        <taxon>Caryophylleae</taxon>
        <taxon>Saponaria</taxon>
    </lineage>
</organism>
<gene>
    <name evidence="2" type="ORF">RND81_02G124400</name>
</gene>
<dbReference type="AlphaFoldDB" id="A0AAW1MME8"/>
<accession>A0AAW1MME8</accession>
<feature type="signal peptide" evidence="1">
    <location>
        <begin position="1"/>
        <end position="31"/>
    </location>
</feature>
<dbReference type="EMBL" id="JBDFQZ010000002">
    <property type="protein sequence ID" value="KAK9749420.1"/>
    <property type="molecule type" value="Genomic_DNA"/>
</dbReference>
<keyword evidence="1" id="KW-0732">Signal</keyword>
<name>A0AAW1MME8_SAPOF</name>
<reference evidence="2" key="1">
    <citation type="submission" date="2024-03" db="EMBL/GenBank/DDBJ databases">
        <title>WGS assembly of Saponaria officinalis var. Norfolk2.</title>
        <authorList>
            <person name="Jenkins J."/>
            <person name="Shu S."/>
            <person name="Grimwood J."/>
            <person name="Barry K."/>
            <person name="Goodstein D."/>
            <person name="Schmutz J."/>
            <person name="Leebens-Mack J."/>
            <person name="Osbourn A."/>
        </authorList>
    </citation>
    <scope>NUCLEOTIDE SEQUENCE [LARGE SCALE GENOMIC DNA]</scope>
    <source>
        <strain evidence="2">JIC</strain>
    </source>
</reference>
<evidence type="ECO:0008006" key="4">
    <source>
        <dbReference type="Google" id="ProtNLM"/>
    </source>
</evidence>
<proteinExistence type="predicted"/>
<evidence type="ECO:0000313" key="2">
    <source>
        <dbReference type="EMBL" id="KAK9749420.1"/>
    </source>
</evidence>
<comment type="caution">
    <text evidence="2">The sequence shown here is derived from an EMBL/GenBank/DDBJ whole genome shotgun (WGS) entry which is preliminary data.</text>
</comment>